<evidence type="ECO:0000256" key="3">
    <source>
        <dbReference type="ARBA" id="ARBA00023012"/>
    </source>
</evidence>
<reference evidence="13 14" key="1">
    <citation type="journal article" date="2018" name="Nat. Genet.">
        <title>Extensive intraspecific gene order and gene structural variations between Mo17 and other maize genomes.</title>
        <authorList>
            <person name="Sun S."/>
            <person name="Zhou Y."/>
            <person name="Chen J."/>
            <person name="Shi J."/>
            <person name="Zhao H."/>
            <person name="Zhao H."/>
            <person name="Song W."/>
            <person name="Zhang M."/>
            <person name="Cui Y."/>
            <person name="Dong X."/>
            <person name="Liu H."/>
            <person name="Ma X."/>
            <person name="Jiao Y."/>
            <person name="Wang B."/>
            <person name="Wei X."/>
            <person name="Stein J.C."/>
            <person name="Glaubitz J.C."/>
            <person name="Lu F."/>
            <person name="Yu G."/>
            <person name="Liang C."/>
            <person name="Fengler K."/>
            <person name="Li B."/>
            <person name="Rafalski A."/>
            <person name="Schnable P.S."/>
            <person name="Ware D.H."/>
            <person name="Buckler E.S."/>
            <person name="Lai J."/>
        </authorList>
    </citation>
    <scope>NUCLEOTIDE SEQUENCE [LARGE SCALE GENOMIC DNA]</scope>
    <source>
        <strain evidence="14">cv. Missouri 17</strain>
        <tissue evidence="13">Seedling</tissue>
    </source>
</reference>
<evidence type="ECO:0000256" key="6">
    <source>
        <dbReference type="ARBA" id="ARBA00023159"/>
    </source>
</evidence>
<evidence type="ECO:0000259" key="12">
    <source>
        <dbReference type="PROSITE" id="PS51294"/>
    </source>
</evidence>
<dbReference type="EMBL" id="NCVQ01000010">
    <property type="protein sequence ID" value="PWZ07696.1"/>
    <property type="molecule type" value="Genomic_DNA"/>
</dbReference>
<dbReference type="NCBIfam" id="TIGR01557">
    <property type="entry name" value="myb_SHAQKYF"/>
    <property type="match status" value="1"/>
</dbReference>
<dbReference type="AlphaFoldDB" id="A0A3L6DGH1"/>
<dbReference type="OMA" id="KNYCENG"/>
<evidence type="ECO:0000256" key="4">
    <source>
        <dbReference type="ARBA" id="ARBA00023015"/>
    </source>
</evidence>
<proteinExistence type="predicted"/>
<dbReference type="InterPro" id="IPR001789">
    <property type="entry name" value="Sig_transdc_resp-reg_receiver"/>
</dbReference>
<dbReference type="OrthoDB" id="623710at2759"/>
<comment type="subcellular location">
    <subcellularLocation>
        <location evidence="1">Nucleus</location>
    </subcellularLocation>
</comment>
<evidence type="ECO:0000256" key="7">
    <source>
        <dbReference type="ARBA" id="ARBA00023163"/>
    </source>
</evidence>
<evidence type="ECO:0000313" key="14">
    <source>
        <dbReference type="Proteomes" id="UP000251960"/>
    </source>
</evidence>
<dbReference type="GO" id="GO:0005634">
    <property type="term" value="C:nucleus"/>
    <property type="evidence" value="ECO:0007669"/>
    <property type="project" value="UniProtKB-SubCell"/>
</dbReference>
<dbReference type="InterPro" id="IPR006447">
    <property type="entry name" value="Myb_dom_plants"/>
</dbReference>
<protein>
    <submittedName>
        <fullName evidence="13">Two-component response regulator ORR25</fullName>
    </submittedName>
</protein>
<dbReference type="Gene3D" id="3.40.50.2300">
    <property type="match status" value="1"/>
</dbReference>
<dbReference type="GO" id="GO:0000160">
    <property type="term" value="P:phosphorelay signal transduction system"/>
    <property type="evidence" value="ECO:0007669"/>
    <property type="project" value="UniProtKB-KW"/>
</dbReference>
<keyword evidence="5" id="KW-0238">DNA-binding</keyword>
<dbReference type="InterPro" id="IPR017930">
    <property type="entry name" value="Myb_dom"/>
</dbReference>
<dbReference type="InterPro" id="IPR009057">
    <property type="entry name" value="Homeodomain-like_sf"/>
</dbReference>
<dbReference type="FunFam" id="1.10.10.60:FF:000007">
    <property type="entry name" value="Two-component response regulator"/>
    <property type="match status" value="1"/>
</dbReference>
<evidence type="ECO:0000256" key="5">
    <source>
        <dbReference type="ARBA" id="ARBA00023125"/>
    </source>
</evidence>
<dbReference type="PROSITE" id="PS50110">
    <property type="entry name" value="RESPONSE_REGULATORY"/>
    <property type="match status" value="1"/>
</dbReference>
<feature type="domain" description="HTH myb-type" evidence="12">
    <location>
        <begin position="189"/>
        <end position="248"/>
    </location>
</feature>
<accession>A0A3L6DGH1</accession>
<dbReference type="InterPro" id="IPR045279">
    <property type="entry name" value="ARR-like"/>
</dbReference>
<dbReference type="ExpressionAtlas" id="A0A3L6DGH1">
    <property type="expression patterns" value="baseline and differential"/>
</dbReference>
<evidence type="ECO:0000259" key="11">
    <source>
        <dbReference type="PROSITE" id="PS50110"/>
    </source>
</evidence>
<feature type="modified residue" description="4-aspartylphosphate" evidence="9">
    <location>
        <position position="64"/>
    </location>
</feature>
<dbReference type="Pfam" id="PF00072">
    <property type="entry name" value="Response_reg"/>
    <property type="match status" value="1"/>
</dbReference>
<feature type="domain" description="Response regulatory" evidence="11">
    <location>
        <begin position="11"/>
        <end position="128"/>
    </location>
</feature>
<dbReference type="SMR" id="A0A3L6DGH1"/>
<dbReference type="PROSITE" id="PS51294">
    <property type="entry name" value="HTH_MYB"/>
    <property type="match status" value="1"/>
</dbReference>
<keyword evidence="3" id="KW-0902">Two-component regulatory system</keyword>
<dbReference type="PANTHER" id="PTHR43874">
    <property type="entry name" value="TWO-COMPONENT RESPONSE REGULATOR"/>
    <property type="match status" value="1"/>
</dbReference>
<dbReference type="CDD" id="cd17584">
    <property type="entry name" value="REC_typeB_ARR-like"/>
    <property type="match status" value="1"/>
</dbReference>
<name>A0A3L6DGH1_MAIZE</name>
<dbReference type="SUPFAM" id="SSF52172">
    <property type="entry name" value="CheY-like"/>
    <property type="match status" value="1"/>
</dbReference>
<keyword evidence="7" id="KW-0804">Transcription</keyword>
<dbReference type="SUPFAM" id="SSF46689">
    <property type="entry name" value="Homeodomain-like"/>
    <property type="match status" value="1"/>
</dbReference>
<dbReference type="InterPro" id="IPR011006">
    <property type="entry name" value="CheY-like_superfamily"/>
</dbReference>
<evidence type="ECO:0000313" key="13">
    <source>
        <dbReference type="EMBL" id="PWZ07696.1"/>
    </source>
</evidence>
<keyword evidence="2 9" id="KW-0597">Phosphoprotein</keyword>
<dbReference type="PANTHER" id="PTHR43874:SF151">
    <property type="entry name" value="TWO-COMPONENT RESPONSE REGULATOR FAMILY PROTEIN-RELATED"/>
    <property type="match status" value="1"/>
</dbReference>
<sequence>MDADTFPVGLRVLAVDDDRVCLKILERQLKCCNYNTTVVTDAQTALDMLRERKDGNQFDLVISDVVMTKMDGFKLLELIGLEMDLPVIMLSANSETQTIMKGIKHGACDYMVKPVRLEQLRGIWTHVVKNSKIDPRNNIGSDSDDVVQKLPSGDGDKGEKVGETRQKKYPKKNKKTVDVADEDNEKTSAQKKQRVQWCGELHQKFVQAVRQIGIDRAVPKKILEIMDVEGLTRENVASHLQKYRIYLRKLGDGTLRSSSPFADETEAFRRNMNVPSFISSSSSSNHFAKMNSSSLIGTETLLPTESVYIMSPQKNLGISRSNMEPVSHGVNLPKDVIPMPVQDISRFISSGKSYAPVWSDGLLGRSQCFPSGPSGSSFANISNSVVLNASKPFSVDISGRSLANGSNDRPPLTSNMCFSSSHSCSSYASILGGKILGSSRRIPFEDIADGEMLAPGNLPLQSPQLVKQPSSAGLFNEVARDVHQFAGLSNSWKVAVPPRFSDLGHNVGTSEGHSQGNIFKINRLSRLARSSAQIPTFRNEYQKKTTGIMGKAVPVVGFREQVAPFSFENNTRSTVTLIGNSALSSSSSTRPGLNINNSAMLTQVLNGGGANDNLHGVSTVNQQAVNDQVNNEFFMGTNEAHNAESDDLDDFLAYLVNQDFINNGDSFIDRD</sequence>
<dbReference type="Pfam" id="PF00249">
    <property type="entry name" value="Myb_DNA-binding"/>
    <property type="match status" value="1"/>
</dbReference>
<feature type="compositionally biased region" description="Basic and acidic residues" evidence="10">
    <location>
        <begin position="154"/>
        <end position="166"/>
    </location>
</feature>
<dbReference type="SMART" id="SM00448">
    <property type="entry name" value="REC"/>
    <property type="match status" value="1"/>
</dbReference>
<keyword evidence="8" id="KW-0539">Nucleus</keyword>
<dbReference type="Proteomes" id="UP000251960">
    <property type="component" value="Chromosome 9"/>
</dbReference>
<evidence type="ECO:0000256" key="8">
    <source>
        <dbReference type="ARBA" id="ARBA00023242"/>
    </source>
</evidence>
<evidence type="ECO:0000256" key="1">
    <source>
        <dbReference type="ARBA" id="ARBA00004123"/>
    </source>
</evidence>
<evidence type="ECO:0000256" key="2">
    <source>
        <dbReference type="ARBA" id="ARBA00022553"/>
    </source>
</evidence>
<evidence type="ECO:0000256" key="9">
    <source>
        <dbReference type="PROSITE-ProRule" id="PRU00169"/>
    </source>
</evidence>
<comment type="caution">
    <text evidence="13">The sequence shown here is derived from an EMBL/GenBank/DDBJ whole genome shotgun (WGS) entry which is preliminary data.</text>
</comment>
<dbReference type="GO" id="GO:0003677">
    <property type="term" value="F:DNA binding"/>
    <property type="evidence" value="ECO:0007669"/>
    <property type="project" value="UniProtKB-KW"/>
</dbReference>
<dbReference type="Gene3D" id="1.10.10.60">
    <property type="entry name" value="Homeodomain-like"/>
    <property type="match status" value="1"/>
</dbReference>
<dbReference type="GO" id="GO:0009736">
    <property type="term" value="P:cytokinin-activated signaling pathway"/>
    <property type="evidence" value="ECO:0007669"/>
    <property type="project" value="InterPro"/>
</dbReference>
<evidence type="ECO:0000256" key="10">
    <source>
        <dbReference type="SAM" id="MobiDB-lite"/>
    </source>
</evidence>
<keyword evidence="6" id="KW-0010">Activator</keyword>
<gene>
    <name evidence="13" type="primary">RR25</name>
    <name evidence="13" type="ORF">Zm00014a_019065</name>
</gene>
<keyword evidence="4" id="KW-0805">Transcription regulation</keyword>
<organism evidence="13 14">
    <name type="scientific">Zea mays</name>
    <name type="common">Maize</name>
    <dbReference type="NCBI Taxonomy" id="4577"/>
    <lineage>
        <taxon>Eukaryota</taxon>
        <taxon>Viridiplantae</taxon>
        <taxon>Streptophyta</taxon>
        <taxon>Embryophyta</taxon>
        <taxon>Tracheophyta</taxon>
        <taxon>Spermatophyta</taxon>
        <taxon>Magnoliopsida</taxon>
        <taxon>Liliopsida</taxon>
        <taxon>Poales</taxon>
        <taxon>Poaceae</taxon>
        <taxon>PACMAD clade</taxon>
        <taxon>Panicoideae</taxon>
        <taxon>Andropogonodae</taxon>
        <taxon>Andropogoneae</taxon>
        <taxon>Tripsacinae</taxon>
        <taxon>Zea</taxon>
    </lineage>
</organism>
<feature type="region of interest" description="Disordered" evidence="10">
    <location>
        <begin position="134"/>
        <end position="188"/>
    </location>
</feature>
<dbReference type="InterPro" id="IPR001005">
    <property type="entry name" value="SANT/Myb"/>
</dbReference>